<protein>
    <submittedName>
        <fullName evidence="1">Uncharacterized protein</fullName>
    </submittedName>
</protein>
<gene>
    <name evidence="1" type="ORF">L6164_000280</name>
</gene>
<keyword evidence="2" id="KW-1185">Reference proteome</keyword>
<accession>A0ACB9Q602</accession>
<evidence type="ECO:0000313" key="2">
    <source>
        <dbReference type="Proteomes" id="UP000828941"/>
    </source>
</evidence>
<reference evidence="1 2" key="1">
    <citation type="journal article" date="2022" name="DNA Res.">
        <title>Chromosomal-level genome assembly of the orchid tree Bauhinia variegata (Leguminosae; Cercidoideae) supports the allotetraploid origin hypothesis of Bauhinia.</title>
        <authorList>
            <person name="Zhong Y."/>
            <person name="Chen Y."/>
            <person name="Zheng D."/>
            <person name="Pang J."/>
            <person name="Liu Y."/>
            <person name="Luo S."/>
            <person name="Meng S."/>
            <person name="Qian L."/>
            <person name="Wei D."/>
            <person name="Dai S."/>
            <person name="Zhou R."/>
        </authorList>
    </citation>
    <scope>NUCLEOTIDE SEQUENCE [LARGE SCALE GENOMIC DNA]</scope>
    <source>
        <strain evidence="1">BV-YZ2020</strain>
    </source>
</reference>
<organism evidence="1 2">
    <name type="scientific">Bauhinia variegata</name>
    <name type="common">Purple orchid tree</name>
    <name type="synonym">Phanera variegata</name>
    <dbReference type="NCBI Taxonomy" id="167791"/>
    <lineage>
        <taxon>Eukaryota</taxon>
        <taxon>Viridiplantae</taxon>
        <taxon>Streptophyta</taxon>
        <taxon>Embryophyta</taxon>
        <taxon>Tracheophyta</taxon>
        <taxon>Spermatophyta</taxon>
        <taxon>Magnoliopsida</taxon>
        <taxon>eudicotyledons</taxon>
        <taxon>Gunneridae</taxon>
        <taxon>Pentapetalae</taxon>
        <taxon>rosids</taxon>
        <taxon>fabids</taxon>
        <taxon>Fabales</taxon>
        <taxon>Fabaceae</taxon>
        <taxon>Cercidoideae</taxon>
        <taxon>Cercideae</taxon>
        <taxon>Bauhiniinae</taxon>
        <taxon>Bauhinia</taxon>
    </lineage>
</organism>
<dbReference type="EMBL" id="CM039426">
    <property type="protein sequence ID" value="KAI4356246.1"/>
    <property type="molecule type" value="Genomic_DNA"/>
</dbReference>
<comment type="caution">
    <text evidence="1">The sequence shown here is derived from an EMBL/GenBank/DDBJ whole genome shotgun (WGS) entry which is preliminary data.</text>
</comment>
<name>A0ACB9Q602_BAUVA</name>
<proteinExistence type="predicted"/>
<evidence type="ECO:0000313" key="1">
    <source>
        <dbReference type="EMBL" id="KAI4356246.1"/>
    </source>
</evidence>
<sequence length="371" mass="43755">MIKAGRIEGNTAETETNLMQKTSSPITAEDNNNGFMNPNMRPEKAKVQILPFYFVNIWQKDVTRITRIKDAIKLFEEGEQYHFEISEKIKLKMLDRDRLISKLNDLENDYQRLKGNVSNSRDSLQDKYKALDEIRFLDKADRGRSIKSSSNRKQLREHPHEMKFQILHGCKTIPEERRALQETKLLDQWDAVSVSPLQGISSPTLINKLHGEIQKLPRWKNPIAIVTIMPKTWTPLKHSIRNEAEIICDQLMEMRRKKKELENNIKIVEKDLEATNRKIWSFGRDDLKNEQDIKDASLCILNQTELYDTKLWVLTSFNLEDHCKYGHTIYCDSYDATEEWEWPTLSQQISYLKARYPDRNYFTYGGFIRYT</sequence>
<dbReference type="Proteomes" id="UP000828941">
    <property type="component" value="Chromosome 1"/>
</dbReference>